<keyword evidence="3" id="KW-1185">Reference proteome</keyword>
<feature type="region of interest" description="Disordered" evidence="1">
    <location>
        <begin position="17"/>
        <end position="59"/>
    </location>
</feature>
<evidence type="ECO:0000256" key="1">
    <source>
        <dbReference type="SAM" id="MobiDB-lite"/>
    </source>
</evidence>
<sequence>MDSDLFDDILADNSVKTARSGKKFQPKAKPCGPRLMTTDSGRTTLTSSQPVQTSDVSENELKEYCETDRAAASDDNRSFAVVNASPQHLRGTKNVASIASLGPVMDVVMSNTGEDWDSCFGKSVGENADIFIGLESLGDFLPNSTTVLDNFVPSPGAPNVQVSNRDAVHWLPNPLFPSVGDSISSISCSHTDNRNLETEELETHPCLETLDMSELTTSSGRQTGKYQPKSKIRHIDGEAKLAFPVQMWLRMFHASKNMQSVSPEIDIMDQTLVPSFAPDDDLDFSHLQN</sequence>
<reference evidence="2 3" key="1">
    <citation type="submission" date="2024-11" db="EMBL/GenBank/DDBJ databases">
        <title>A near-complete genome assembly of Cinchona calisaya.</title>
        <authorList>
            <person name="Lian D.C."/>
            <person name="Zhao X.W."/>
            <person name="Wei L."/>
        </authorList>
    </citation>
    <scope>NUCLEOTIDE SEQUENCE [LARGE SCALE GENOMIC DNA]</scope>
    <source>
        <tissue evidence="2">Nenye</tissue>
    </source>
</reference>
<accession>A0ABD2ZVK7</accession>
<comment type="caution">
    <text evidence="2">The sequence shown here is derived from an EMBL/GenBank/DDBJ whole genome shotgun (WGS) entry which is preliminary data.</text>
</comment>
<dbReference type="EMBL" id="JBJUIK010000007">
    <property type="protein sequence ID" value="KAL3523144.1"/>
    <property type="molecule type" value="Genomic_DNA"/>
</dbReference>
<name>A0ABD2ZVK7_9GENT</name>
<proteinExistence type="predicted"/>
<evidence type="ECO:0000313" key="3">
    <source>
        <dbReference type="Proteomes" id="UP001630127"/>
    </source>
</evidence>
<feature type="compositionally biased region" description="Polar residues" evidence="1">
    <location>
        <begin position="37"/>
        <end position="56"/>
    </location>
</feature>
<dbReference type="AlphaFoldDB" id="A0ABD2ZVK7"/>
<dbReference type="Proteomes" id="UP001630127">
    <property type="component" value="Unassembled WGS sequence"/>
</dbReference>
<organism evidence="2 3">
    <name type="scientific">Cinchona calisaya</name>
    <dbReference type="NCBI Taxonomy" id="153742"/>
    <lineage>
        <taxon>Eukaryota</taxon>
        <taxon>Viridiplantae</taxon>
        <taxon>Streptophyta</taxon>
        <taxon>Embryophyta</taxon>
        <taxon>Tracheophyta</taxon>
        <taxon>Spermatophyta</taxon>
        <taxon>Magnoliopsida</taxon>
        <taxon>eudicotyledons</taxon>
        <taxon>Gunneridae</taxon>
        <taxon>Pentapetalae</taxon>
        <taxon>asterids</taxon>
        <taxon>lamiids</taxon>
        <taxon>Gentianales</taxon>
        <taxon>Rubiaceae</taxon>
        <taxon>Cinchonoideae</taxon>
        <taxon>Cinchoneae</taxon>
        <taxon>Cinchona</taxon>
    </lineage>
</organism>
<evidence type="ECO:0000313" key="2">
    <source>
        <dbReference type="EMBL" id="KAL3523144.1"/>
    </source>
</evidence>
<gene>
    <name evidence="2" type="ORF">ACH5RR_015978</name>
</gene>
<protein>
    <submittedName>
        <fullName evidence="2">Uncharacterized protein</fullName>
    </submittedName>
</protein>